<dbReference type="EMBL" id="BTRK01000006">
    <property type="protein sequence ID" value="GMR62162.1"/>
    <property type="molecule type" value="Genomic_DNA"/>
</dbReference>
<dbReference type="AlphaFoldDB" id="A0AAN5DEP5"/>
<protein>
    <submittedName>
        <fullName evidence="2">Uncharacterized protein</fullName>
    </submittedName>
</protein>
<keyword evidence="3" id="KW-1185">Reference proteome</keyword>
<organism evidence="2 3">
    <name type="scientific">Pristionchus mayeri</name>
    <dbReference type="NCBI Taxonomy" id="1317129"/>
    <lineage>
        <taxon>Eukaryota</taxon>
        <taxon>Metazoa</taxon>
        <taxon>Ecdysozoa</taxon>
        <taxon>Nematoda</taxon>
        <taxon>Chromadorea</taxon>
        <taxon>Rhabditida</taxon>
        <taxon>Rhabditina</taxon>
        <taxon>Diplogasteromorpha</taxon>
        <taxon>Diplogasteroidea</taxon>
        <taxon>Neodiplogasteridae</taxon>
        <taxon>Pristionchus</taxon>
    </lineage>
</organism>
<reference evidence="2" key="2">
    <citation type="submission" date="2023-06" db="EMBL/GenBank/DDBJ databases">
        <title>Genome assembly of Pristionchus species.</title>
        <authorList>
            <person name="Yoshida K."/>
            <person name="Sommer R.J."/>
        </authorList>
    </citation>
    <scope>NUCLEOTIDE SEQUENCE</scope>
    <source>
        <strain evidence="2">RS5460</strain>
    </source>
</reference>
<feature type="non-terminal residue" evidence="2">
    <location>
        <position position="66"/>
    </location>
</feature>
<sequence length="66" mass="7398">DESERCSIKLFKIRFRHSKRGVFHETALRIVVAHFAADSSYRTNGSTGRLGLVANGSTDRLGLVHR</sequence>
<dbReference type="EMBL" id="BTRK01000006">
    <property type="protein sequence ID" value="GMR62163.1"/>
    <property type="molecule type" value="Genomic_DNA"/>
</dbReference>
<dbReference type="Proteomes" id="UP001328107">
    <property type="component" value="Unassembled WGS sequence"/>
</dbReference>
<evidence type="ECO:0000313" key="1">
    <source>
        <dbReference type="EMBL" id="GMR62162.1"/>
    </source>
</evidence>
<evidence type="ECO:0000313" key="2">
    <source>
        <dbReference type="EMBL" id="GMR62163.1"/>
    </source>
</evidence>
<reference evidence="3" key="1">
    <citation type="submission" date="2022-10" db="EMBL/GenBank/DDBJ databases">
        <title>Genome assembly of Pristionchus species.</title>
        <authorList>
            <person name="Yoshida K."/>
            <person name="Sommer R.J."/>
        </authorList>
    </citation>
    <scope>NUCLEOTIDE SEQUENCE [LARGE SCALE GENOMIC DNA]</scope>
    <source>
        <strain evidence="3">RS5460</strain>
    </source>
</reference>
<accession>A0AAN5DEP5</accession>
<gene>
    <name evidence="1" type="ORF">PMAYCL1PPCAC_32357</name>
    <name evidence="2" type="ORF">PMAYCL1PPCAC_32358</name>
</gene>
<proteinExistence type="predicted"/>
<comment type="caution">
    <text evidence="2">The sequence shown here is derived from an EMBL/GenBank/DDBJ whole genome shotgun (WGS) entry which is preliminary data.</text>
</comment>
<evidence type="ECO:0000313" key="3">
    <source>
        <dbReference type="Proteomes" id="UP001328107"/>
    </source>
</evidence>
<name>A0AAN5DEP5_9BILA</name>
<feature type="non-terminal residue" evidence="2">
    <location>
        <position position="1"/>
    </location>
</feature>